<protein>
    <submittedName>
        <fullName evidence="2">PIN domain-containing protein</fullName>
    </submittedName>
</protein>
<dbReference type="AlphaFoldDB" id="A0A916VMP7"/>
<dbReference type="EMBL" id="BMKA01000001">
    <property type="protein sequence ID" value="GGA08354.1"/>
    <property type="molecule type" value="Genomic_DNA"/>
</dbReference>
<evidence type="ECO:0000259" key="1">
    <source>
        <dbReference type="Pfam" id="PF13470"/>
    </source>
</evidence>
<reference evidence="2" key="1">
    <citation type="journal article" date="2014" name="Int. J. Syst. Evol. Microbiol.">
        <title>Complete genome sequence of Corynebacterium casei LMG S-19264T (=DSM 44701T), isolated from a smear-ripened cheese.</title>
        <authorList>
            <consortium name="US DOE Joint Genome Institute (JGI-PGF)"/>
            <person name="Walter F."/>
            <person name="Albersmeier A."/>
            <person name="Kalinowski J."/>
            <person name="Ruckert C."/>
        </authorList>
    </citation>
    <scope>NUCLEOTIDE SEQUENCE</scope>
    <source>
        <strain evidence="2">CGMCC 1.15880</strain>
    </source>
</reference>
<reference evidence="2" key="2">
    <citation type="submission" date="2020-09" db="EMBL/GenBank/DDBJ databases">
        <authorList>
            <person name="Sun Q."/>
            <person name="Zhou Y."/>
        </authorList>
    </citation>
    <scope>NUCLEOTIDE SEQUENCE</scope>
    <source>
        <strain evidence="2">CGMCC 1.15880</strain>
    </source>
</reference>
<name>A0A916VMP7_9RHOB</name>
<dbReference type="InterPro" id="IPR002716">
    <property type="entry name" value="PIN_dom"/>
</dbReference>
<dbReference type="RefSeq" id="WP_188670643.1">
    <property type="nucleotide sequence ID" value="NZ_BMKA01000001.1"/>
</dbReference>
<gene>
    <name evidence="2" type="ORF">GCM10011498_05310</name>
</gene>
<organism evidence="2 3">
    <name type="scientific">Neptunicoccus cionae</name>
    <dbReference type="NCBI Taxonomy" id="2035344"/>
    <lineage>
        <taxon>Bacteria</taxon>
        <taxon>Pseudomonadati</taxon>
        <taxon>Pseudomonadota</taxon>
        <taxon>Alphaproteobacteria</taxon>
        <taxon>Rhodobacterales</taxon>
        <taxon>Paracoccaceae</taxon>
        <taxon>Neptunicoccus</taxon>
    </lineage>
</organism>
<feature type="domain" description="PIN" evidence="1">
    <location>
        <begin position="4"/>
        <end position="108"/>
    </location>
</feature>
<dbReference type="NCBIfam" id="NF046100">
    <property type="entry name" value="RSP_2648_fam_PIN"/>
    <property type="match status" value="1"/>
</dbReference>
<evidence type="ECO:0000313" key="2">
    <source>
        <dbReference type="EMBL" id="GGA08354.1"/>
    </source>
</evidence>
<proteinExistence type="predicted"/>
<evidence type="ECO:0000313" key="3">
    <source>
        <dbReference type="Proteomes" id="UP000628017"/>
    </source>
</evidence>
<dbReference type="Proteomes" id="UP000628017">
    <property type="component" value="Unassembled WGS sequence"/>
</dbReference>
<keyword evidence="3" id="KW-1185">Reference proteome</keyword>
<sequence length="184" mass="20431">MTTRVLIDACVLYPSILRAVVLGCAKQGAFEPLWSGRILGEWRRAAHRNEIGPMADTEIALLRADWRSAEVDFASVELDDLHLPDENDRHVLAAAIAGQADELLTANTGDFPTRVLARYGVLRRHPDEFLLELALADAVMVGNVIDRVHNDAEAMKGERVNRRKMLQRSSLPRLAKWDGAQQGA</sequence>
<comment type="caution">
    <text evidence="2">The sequence shown here is derived from an EMBL/GenBank/DDBJ whole genome shotgun (WGS) entry which is preliminary data.</text>
</comment>
<accession>A0A916VMP7</accession>
<dbReference type="Pfam" id="PF13470">
    <property type="entry name" value="PIN_3"/>
    <property type="match status" value="1"/>
</dbReference>